<dbReference type="Pfam" id="PF00817">
    <property type="entry name" value="IMS"/>
    <property type="match status" value="1"/>
</dbReference>
<accession>A0A7Z2NXA1</accession>
<sequence>MTQAVSAQQRYLALFLPFLATDRLRLSDRGHGGASADLPLILTEKLRGADRVAACNAPALAVGLVPGMALADARARVPDVRVAPHDPAADLALIERLADDLDRFTPMVALDPPDGLMLDMTGCVHLFGSEAALAAQVEARLTGFGLAVRHAFAATPEGARALARFQSVPAASEAAALRRLPVMALELEDEALHALRRAGLRTIGDLAGRPRAPLAARFGAGVTDRLDRLLGLADSRITPRRPPPALRFERRFAEPLGLAGSLMAVIAELAGEAAAALAERDRGGRCFVLRCYRCDGHVRSLMVDTSLPSRDPALVVRLLHERIDALADPLDPGFGFDMLALDIPRVEPLAPTQLALEGGAVREAELAGLIDRLAARHGRTRLRRLVPGDSHVPEQGVLSLPAADRPAPAPWAAPAPGEPPLRPLHLFDPPQPIEVVAAVPEGPPRRFRWKGNVHDVVRYDGPERIAPEWWRLAAGEGRTRDYFRIEDARGRRYWLFRHGLYGREAAAPRWFLHGLFA</sequence>
<dbReference type="RefSeq" id="WP_160593147.1">
    <property type="nucleotide sequence ID" value="NZ_CP047895.1"/>
</dbReference>
<evidence type="ECO:0000313" key="4">
    <source>
        <dbReference type="Proteomes" id="UP000464468"/>
    </source>
</evidence>
<organism evidence="3 4">
    <name type="scientific">Sphingomonas changnyeongensis</name>
    <dbReference type="NCBI Taxonomy" id="2698679"/>
    <lineage>
        <taxon>Bacteria</taxon>
        <taxon>Pseudomonadati</taxon>
        <taxon>Pseudomonadota</taxon>
        <taxon>Alphaproteobacteria</taxon>
        <taxon>Sphingomonadales</taxon>
        <taxon>Sphingomonadaceae</taxon>
        <taxon>Sphingomonas</taxon>
    </lineage>
</organism>
<reference evidence="3 4" key="1">
    <citation type="submission" date="2020-01" db="EMBL/GenBank/DDBJ databases">
        <title>Sphingomonas sp. C33 whole genome sequece.</title>
        <authorList>
            <person name="Park C."/>
        </authorList>
    </citation>
    <scope>NUCLEOTIDE SEQUENCE [LARGE SCALE GENOMIC DNA]</scope>
    <source>
        <strain evidence="3 4">C33</strain>
    </source>
</reference>
<dbReference type="InterPro" id="IPR050356">
    <property type="entry name" value="SulA_CellDiv_inhibitor"/>
</dbReference>
<dbReference type="GO" id="GO:0006281">
    <property type="term" value="P:DNA repair"/>
    <property type="evidence" value="ECO:0007669"/>
    <property type="project" value="InterPro"/>
</dbReference>
<gene>
    <name evidence="3" type="ORF">GVO57_10830</name>
</gene>
<evidence type="ECO:0000256" key="1">
    <source>
        <dbReference type="ARBA" id="ARBA00022763"/>
    </source>
</evidence>
<dbReference type="SUPFAM" id="SSF56672">
    <property type="entry name" value="DNA/RNA polymerases"/>
    <property type="match status" value="1"/>
</dbReference>
<dbReference type="KEGG" id="schy:GVO57_10830"/>
<dbReference type="EMBL" id="CP047895">
    <property type="protein sequence ID" value="QHL91217.1"/>
    <property type="molecule type" value="Genomic_DNA"/>
</dbReference>
<dbReference type="AlphaFoldDB" id="A0A7Z2NXA1"/>
<name>A0A7Z2NXA1_9SPHN</name>
<protein>
    <submittedName>
        <fullName evidence="3">DNA polymerase Y family protein</fullName>
    </submittedName>
</protein>
<keyword evidence="4" id="KW-1185">Reference proteome</keyword>
<feature type="domain" description="UmuC" evidence="2">
    <location>
        <begin position="39"/>
        <end position="160"/>
    </location>
</feature>
<dbReference type="CDD" id="cd03468">
    <property type="entry name" value="PolY_like"/>
    <property type="match status" value="1"/>
</dbReference>
<dbReference type="InterPro" id="IPR001126">
    <property type="entry name" value="UmuC"/>
</dbReference>
<dbReference type="InterPro" id="IPR043502">
    <property type="entry name" value="DNA/RNA_pol_sf"/>
</dbReference>
<dbReference type="PANTHER" id="PTHR35369">
    <property type="entry name" value="BLR3025 PROTEIN-RELATED"/>
    <property type="match status" value="1"/>
</dbReference>
<evidence type="ECO:0000313" key="3">
    <source>
        <dbReference type="EMBL" id="QHL91217.1"/>
    </source>
</evidence>
<dbReference type="Proteomes" id="UP000464468">
    <property type="component" value="Chromosome"/>
</dbReference>
<evidence type="ECO:0000259" key="2">
    <source>
        <dbReference type="Pfam" id="PF00817"/>
    </source>
</evidence>
<proteinExistence type="predicted"/>
<keyword evidence="1" id="KW-0227">DNA damage</keyword>
<dbReference type="PANTHER" id="PTHR35369:SF2">
    <property type="entry name" value="BLR3025 PROTEIN"/>
    <property type="match status" value="1"/>
</dbReference>